<sequence length="77" mass="8246">MSEDSLETKYLRTFGAVLSAAQTARILGYKSTASLAKARARGSLPFQMFLLPKRRGWFADTVDVAAFVDSAKASSGG</sequence>
<reference evidence="1 2" key="1">
    <citation type="submission" date="2020-08" db="EMBL/GenBank/DDBJ databases">
        <title>Stenotrophomonas tumulicola JCM 30961.</title>
        <authorList>
            <person name="Deng Y."/>
        </authorList>
    </citation>
    <scope>NUCLEOTIDE SEQUENCE [LARGE SCALE GENOMIC DNA]</scope>
    <source>
        <strain evidence="1 2">JCM 30961</strain>
    </source>
</reference>
<accession>A0A7W3FK57</accession>
<evidence type="ECO:0008006" key="3">
    <source>
        <dbReference type="Google" id="ProtNLM"/>
    </source>
</evidence>
<organism evidence="1 2">
    <name type="scientific">Stenotrophomonas tumulicola</name>
    <dbReference type="NCBI Taxonomy" id="1685415"/>
    <lineage>
        <taxon>Bacteria</taxon>
        <taxon>Pseudomonadati</taxon>
        <taxon>Pseudomonadota</taxon>
        <taxon>Gammaproteobacteria</taxon>
        <taxon>Lysobacterales</taxon>
        <taxon>Lysobacteraceae</taxon>
        <taxon>Stenotrophomonas</taxon>
    </lineage>
</organism>
<evidence type="ECO:0000313" key="2">
    <source>
        <dbReference type="Proteomes" id="UP000547058"/>
    </source>
</evidence>
<comment type="caution">
    <text evidence="1">The sequence shown here is derived from an EMBL/GenBank/DDBJ whole genome shotgun (WGS) entry which is preliminary data.</text>
</comment>
<dbReference type="EMBL" id="JACGXS010000001">
    <property type="protein sequence ID" value="MBA8680999.1"/>
    <property type="molecule type" value="Genomic_DNA"/>
</dbReference>
<dbReference type="Proteomes" id="UP000547058">
    <property type="component" value="Unassembled WGS sequence"/>
</dbReference>
<evidence type="ECO:0000313" key="1">
    <source>
        <dbReference type="EMBL" id="MBA8680999.1"/>
    </source>
</evidence>
<dbReference type="RefSeq" id="WP_102789238.1">
    <property type="nucleotide sequence ID" value="NZ_JACGXS010000001.1"/>
</dbReference>
<dbReference type="AlphaFoldDB" id="A0A7W3FK57"/>
<proteinExistence type="predicted"/>
<name>A0A7W3FK57_9GAMM</name>
<keyword evidence="2" id="KW-1185">Reference proteome</keyword>
<gene>
    <name evidence="1" type="ORF">H4O11_04165</name>
</gene>
<protein>
    <recommendedName>
        <fullName evidence="3">Pyocin activator protein PrtN</fullName>
    </recommendedName>
</protein>